<reference evidence="1 2" key="1">
    <citation type="submission" date="2019-09" db="EMBL/GenBank/DDBJ databases">
        <title>Nitrincola iocasae sp. nov., a bacterium isolated from the sediment collected at a cold seep field in South China Sea.</title>
        <authorList>
            <person name="Zhang H."/>
            <person name="Wang H."/>
            <person name="Li C."/>
        </authorList>
    </citation>
    <scope>NUCLEOTIDE SEQUENCE [LARGE SCALE GENOMIC DNA]</scope>
    <source>
        <strain evidence="1 2">KXZD1103</strain>
    </source>
</reference>
<gene>
    <name evidence="1" type="ORF">F5I99_09360</name>
</gene>
<dbReference type="EMBL" id="CP044222">
    <property type="protein sequence ID" value="QEW08546.1"/>
    <property type="molecule type" value="Genomic_DNA"/>
</dbReference>
<dbReference type="AlphaFoldDB" id="A0A5J6LJQ0"/>
<dbReference type="KEGG" id="nik:F5I99_09360"/>
<proteinExistence type="predicted"/>
<dbReference type="Proteomes" id="UP000325606">
    <property type="component" value="Chromosome"/>
</dbReference>
<keyword evidence="2" id="KW-1185">Reference proteome</keyword>
<accession>A0A5J6LJQ0</accession>
<evidence type="ECO:0000313" key="2">
    <source>
        <dbReference type="Proteomes" id="UP000325606"/>
    </source>
</evidence>
<sequence length="130" mass="14419">MRNATTGEIFCCRNLELFETAKVALVAEKVAGITVQLIDEGDYVVRQVSSKRRADQKKSDQLNDRQLAVIRALEKVLQHCRKEGVQLIGFSDELVAQPAHLDPAEGISPYALDLDIHDVYRGADSLKKGV</sequence>
<protein>
    <submittedName>
        <fullName evidence="1">Response regulator</fullName>
    </submittedName>
</protein>
<name>A0A5J6LJQ0_9GAMM</name>
<organism evidence="1 2">
    <name type="scientific">Nitrincola iocasae</name>
    <dbReference type="NCBI Taxonomy" id="2614693"/>
    <lineage>
        <taxon>Bacteria</taxon>
        <taxon>Pseudomonadati</taxon>
        <taxon>Pseudomonadota</taxon>
        <taxon>Gammaproteobacteria</taxon>
        <taxon>Oceanospirillales</taxon>
        <taxon>Oceanospirillaceae</taxon>
        <taxon>Nitrincola</taxon>
    </lineage>
</organism>
<evidence type="ECO:0000313" key="1">
    <source>
        <dbReference type="EMBL" id="QEW08546.1"/>
    </source>
</evidence>